<dbReference type="InterPro" id="IPR052519">
    <property type="entry name" value="Euk-type_GlcNAc_Kinase"/>
</dbReference>
<evidence type="ECO:0000313" key="1">
    <source>
        <dbReference type="EMBL" id="GET33172.1"/>
    </source>
</evidence>
<keyword evidence="2" id="KW-1185">Reference proteome</keyword>
<dbReference type="EMBL" id="BLAX01000001">
    <property type="protein sequence ID" value="GET33172.1"/>
    <property type="molecule type" value="Genomic_DNA"/>
</dbReference>
<organism evidence="1 2">
    <name type="scientific">Prolixibacter bellariivorans</name>
    <dbReference type="NCBI Taxonomy" id="314319"/>
    <lineage>
        <taxon>Bacteria</taxon>
        <taxon>Pseudomonadati</taxon>
        <taxon>Bacteroidota</taxon>
        <taxon>Bacteroidia</taxon>
        <taxon>Marinilabiliales</taxon>
        <taxon>Prolixibacteraceae</taxon>
        <taxon>Prolixibacter</taxon>
    </lineage>
</organism>
<gene>
    <name evidence="1" type="ORF">PbJCM13498_20350</name>
</gene>
<dbReference type="CDD" id="cd24079">
    <property type="entry name" value="ASKHA_NBD_PG1100-like"/>
    <property type="match status" value="1"/>
</dbReference>
<comment type="caution">
    <text evidence="1">The sequence shown here is derived from an EMBL/GenBank/DDBJ whole genome shotgun (WGS) entry which is preliminary data.</text>
</comment>
<accession>A0A5M4AZ44</accession>
<dbReference type="Gene3D" id="1.10.720.160">
    <property type="match status" value="1"/>
</dbReference>
<dbReference type="InterPro" id="IPR043129">
    <property type="entry name" value="ATPase_NBD"/>
</dbReference>
<reference evidence="1 2" key="1">
    <citation type="submission" date="2019-10" db="EMBL/GenBank/DDBJ databases">
        <title>Prolixibacter strains distinguished by the presence of nitrate reductase genes were adept at nitrate-dependent anaerobic corrosion of metallic iron and carbon steel.</title>
        <authorList>
            <person name="Iino T."/>
            <person name="Shono N."/>
            <person name="Ito K."/>
            <person name="Nakamura R."/>
            <person name="Sueoka K."/>
            <person name="Harayama S."/>
            <person name="Ohkuma M."/>
        </authorList>
    </citation>
    <scope>NUCLEOTIDE SEQUENCE [LARGE SCALE GENOMIC DNA]</scope>
    <source>
        <strain evidence="1 2">JCM 13498</strain>
    </source>
</reference>
<protein>
    <submittedName>
        <fullName evidence="1">ATPase</fullName>
    </submittedName>
</protein>
<dbReference type="SUPFAM" id="SSF53067">
    <property type="entry name" value="Actin-like ATPase domain"/>
    <property type="match status" value="2"/>
</dbReference>
<name>A0A5M4AZ44_9BACT</name>
<dbReference type="RefSeq" id="WP_027585253.1">
    <property type="nucleotide sequence ID" value="NZ_BLAX01000001.1"/>
</dbReference>
<dbReference type="Proteomes" id="UP000391834">
    <property type="component" value="Unassembled WGS sequence"/>
</dbReference>
<evidence type="ECO:0000313" key="2">
    <source>
        <dbReference type="Proteomes" id="UP000391834"/>
    </source>
</evidence>
<proteinExistence type="predicted"/>
<dbReference type="PANTHER" id="PTHR43190">
    <property type="entry name" value="N-ACETYL-D-GLUCOSAMINE KINASE"/>
    <property type="match status" value="1"/>
</dbReference>
<dbReference type="AlphaFoldDB" id="A0A5M4AZ44"/>
<dbReference type="PANTHER" id="PTHR43190:SF3">
    <property type="entry name" value="N-ACETYL-D-GLUCOSAMINE KINASE"/>
    <property type="match status" value="1"/>
</dbReference>
<dbReference type="Gene3D" id="3.30.420.40">
    <property type="match status" value="2"/>
</dbReference>
<sequence>MKMIADSGSTKTAWRLVDAEGNIQSVQTEGINPFYQESAEIVSTLKESLLPYIKGRVNEVFFYGAGCANEEKCTLVKNALREVFPGSTIEVASDLVGAAHAVCGHESGIACILGTGSNSCYYDGEEVKLNVSPLGLILGDEGSGGVIGRKVIADYLKEVMPGYLREKFYETYQISSPEIMDRVYRKPYPNRFLAQFTRFLSENITEPYCSHLVEESFREFVLRNLVHYPHYKTLPVNFAGSVAWYFSEQLEKVLKEEGLSLGRIVRDPIEALVDYHS</sequence>
<dbReference type="OrthoDB" id="871343at2"/>